<organism evidence="4 5">
    <name type="scientific">Cycloclasticus zancles 78-ME</name>
    <dbReference type="NCBI Taxonomy" id="1198232"/>
    <lineage>
        <taxon>Bacteria</taxon>
        <taxon>Pseudomonadati</taxon>
        <taxon>Pseudomonadota</taxon>
        <taxon>Gammaproteobacteria</taxon>
        <taxon>Thiotrichales</taxon>
        <taxon>Piscirickettsiaceae</taxon>
        <taxon>Cycloclasticus</taxon>
    </lineage>
</organism>
<reference evidence="5" key="2">
    <citation type="journal article" date="2016" name="Environ. Microbiol. Rep.">
        <title>Analysis of defence systems and a conjugative IncP-1 plasmid in the marine polyaromatic hydrocarbons-degrading bacterium Cycloclasticus sp. 78-ME.</title>
        <authorList>
            <person name="Yakimov M.M."/>
            <person name="Crisafi F."/>
            <person name="Messina E."/>
            <person name="Smedile F."/>
            <person name="Lopatina A."/>
            <person name="Denaro R."/>
            <person name="Pieper D.H."/>
            <person name="Golyshin P.N."/>
            <person name="Giuliano L."/>
        </authorList>
    </citation>
    <scope>NUCLEOTIDE SEQUENCE [LARGE SCALE GENOMIC DNA]</scope>
    <source>
        <strain evidence="5">78-ME</strain>
    </source>
</reference>
<dbReference type="AlphaFoldDB" id="S5TC89"/>
<dbReference type="PATRIC" id="fig|1198232.3.peg.85"/>
<gene>
    <name evidence="4" type="ORF">CYCME_0083</name>
</gene>
<keyword evidence="2" id="KW-1133">Transmembrane helix</keyword>
<sequence>MRTLFKILGGLVLLLVVTIIVAPMLIDPNDYREEIQAVVKDKTGRDLSINGDLNLSIFPWVGVGINEVSLSNATGFNAEYFAEIQEANVKVKLLPLLSKQVEVSTVVLKGMRLNLAKDKRGKTNWEDMIQSSAEGDKKPSDTNADQASGAALGAIAIGGVQIVDANISWDDASKGESYNLTDLGLSTDALSIGSPMGVELAFTVESSKPKATIRLKLDGDVVINEGLNEFDFQDLALAIDAAGEPVPNGAMKVDIATHLVADLAKSGSLTLDPMTIKFDDSTLSGKASVNNFDKPAVTFDLAVDTINIDRYLPKKATEGSQSSAGNSTSVPPPAAVALIPVQTVRDLNINGLFAVQSLIVNGLTAQEASVKVVAKNGVLNSQQSVKKFYNGSYEGKTTVDARQNTPRISVKEQVTGVDIEPLMVDLMGESKVSGVANIKAALTTRGNTVAAFKSALNGTAQFSFEDGTVKGIDVAALIKQGEAVLKGDVSALAAQGTGETAFANMSGTAQITNGLVNNQDLLMASPLINIKGAGTANLVSEVLDYRLTLQRTKALSEAEQADAEDLKNMLIPVNVSGTFAKPSIKVDTKAIVLETQKEKIEEKKTELKEKLDEKIGEKLKGPAGDLLKSLF</sequence>
<dbReference type="Proteomes" id="UP000015380">
    <property type="component" value="Chromosome"/>
</dbReference>
<feature type="domain" description="AsmA" evidence="3">
    <location>
        <begin position="4"/>
        <end position="216"/>
    </location>
</feature>
<name>S5TC89_9GAMM</name>
<protein>
    <submittedName>
        <fullName evidence="4">AsmA family protein</fullName>
    </submittedName>
</protein>
<dbReference type="GO" id="GO:0090313">
    <property type="term" value="P:regulation of protein targeting to membrane"/>
    <property type="evidence" value="ECO:0007669"/>
    <property type="project" value="TreeGrafter"/>
</dbReference>
<proteinExistence type="predicted"/>
<evidence type="ECO:0000313" key="5">
    <source>
        <dbReference type="Proteomes" id="UP000015380"/>
    </source>
</evidence>
<keyword evidence="5" id="KW-1185">Reference proteome</keyword>
<keyword evidence="1" id="KW-0175">Coiled coil</keyword>
<dbReference type="InterPro" id="IPR007844">
    <property type="entry name" value="AsmA"/>
</dbReference>
<accession>S5TC89</accession>
<dbReference type="eggNOG" id="COG2982">
    <property type="taxonomic scope" value="Bacteria"/>
</dbReference>
<evidence type="ECO:0000256" key="1">
    <source>
        <dbReference type="SAM" id="Coils"/>
    </source>
</evidence>
<feature type="transmembrane region" description="Helical" evidence="2">
    <location>
        <begin position="7"/>
        <end position="26"/>
    </location>
</feature>
<dbReference type="InterPro" id="IPR052894">
    <property type="entry name" value="AsmA-related"/>
</dbReference>
<evidence type="ECO:0000259" key="3">
    <source>
        <dbReference type="Pfam" id="PF05170"/>
    </source>
</evidence>
<dbReference type="PANTHER" id="PTHR30441:SF4">
    <property type="entry name" value="PROTEIN ASMA"/>
    <property type="match status" value="1"/>
</dbReference>
<dbReference type="HOGENOM" id="CLU_012870_0_0_6"/>
<dbReference type="RefSeq" id="WP_020931798.1">
    <property type="nucleotide sequence ID" value="NC_021917.1"/>
</dbReference>
<keyword evidence="2" id="KW-0812">Transmembrane</keyword>
<dbReference type="Pfam" id="PF05170">
    <property type="entry name" value="AsmA"/>
    <property type="match status" value="1"/>
</dbReference>
<dbReference type="KEGG" id="cza:CYCME_0083"/>
<keyword evidence="2" id="KW-0472">Membrane</keyword>
<dbReference type="PANTHER" id="PTHR30441">
    <property type="entry name" value="DUF748 DOMAIN-CONTAINING PROTEIN"/>
    <property type="match status" value="1"/>
</dbReference>
<reference evidence="4 5" key="1">
    <citation type="submission" date="2013-05" db="EMBL/GenBank/DDBJ databases">
        <title>Between feast and famine: a lifestyle of most important marine PAH-degrading bacterium Cycloclasticus sp. 7ME.</title>
        <authorList>
            <person name="Yakimov M.M."/>
            <person name="Messina E."/>
            <person name="Genovese M."/>
            <person name="Denaro R."/>
            <person name="Crisafi F."/>
            <person name="Russo D."/>
            <person name="Cappello S."/>
            <person name="Santisi S."/>
            <person name="Smedile F."/>
            <person name="Golyshina O.V."/>
            <person name="Tran H."/>
            <person name="Pieper D.H."/>
            <person name="Golyshin P.N."/>
            <person name="Giuliano L."/>
        </authorList>
    </citation>
    <scope>NUCLEOTIDE SEQUENCE [LARGE SCALE GENOMIC DNA]</scope>
    <source>
        <strain evidence="4 5">78-ME</strain>
    </source>
</reference>
<dbReference type="GO" id="GO:0005886">
    <property type="term" value="C:plasma membrane"/>
    <property type="evidence" value="ECO:0007669"/>
    <property type="project" value="TreeGrafter"/>
</dbReference>
<feature type="coiled-coil region" evidence="1">
    <location>
        <begin position="549"/>
        <end position="617"/>
    </location>
</feature>
<evidence type="ECO:0000313" key="4">
    <source>
        <dbReference type="EMBL" id="AGS38427.1"/>
    </source>
</evidence>
<evidence type="ECO:0000256" key="2">
    <source>
        <dbReference type="SAM" id="Phobius"/>
    </source>
</evidence>
<dbReference type="EMBL" id="CP005996">
    <property type="protein sequence ID" value="AGS38427.1"/>
    <property type="molecule type" value="Genomic_DNA"/>
</dbReference>